<dbReference type="RefSeq" id="WP_121022146.1">
    <property type="nucleotide sequence ID" value="NZ_RCCE01000001.1"/>
</dbReference>
<sequence length="340" mass="37648">MALGQQSTLMQFVRAEVSLAIPEWAKAMFLGQPTACHLVFKKNAKSVTSRKRVLEVPASLLERSVEGLDAQGTKTVDIYLPQASLLRRDLKLPATSLSKVDKIIALDTLQKTPFKPSDIYFSISVGKATNGTIDVVQWIARRDGIARLRDRLRVLGLQARRVHVEGAGAAPLVDFSAEITPHARAWKMINLALLLTGLGLLSLLYIRPAWDSSQALHKQETQIARLTEEAVALRSSVEKLRGSASERDELVDYIINRKTALNRLREITVLLPDNTWISDLRIQKEQVALRGTTSGSAAQLLLDILETNQFASALLTGPISQTPDGRERFDMMLGTSEYIQ</sequence>
<evidence type="ECO:0000313" key="2">
    <source>
        <dbReference type="EMBL" id="RLJ60740.1"/>
    </source>
</evidence>
<dbReference type="EMBL" id="RCCE01000001">
    <property type="protein sequence ID" value="RLJ60740.1"/>
    <property type="molecule type" value="Genomic_DNA"/>
</dbReference>
<keyword evidence="3" id="KW-1185">Reference proteome</keyword>
<protein>
    <recommendedName>
        <fullName evidence="4">General secretion pathway protein L</fullName>
    </recommendedName>
</protein>
<evidence type="ECO:0000256" key="1">
    <source>
        <dbReference type="SAM" id="Coils"/>
    </source>
</evidence>
<comment type="caution">
    <text evidence="2">The sequence shown here is derived from an EMBL/GenBank/DDBJ whole genome shotgun (WGS) entry which is preliminary data.</text>
</comment>
<dbReference type="Pfam" id="PF05137">
    <property type="entry name" value="PilN"/>
    <property type="match status" value="1"/>
</dbReference>
<keyword evidence="1" id="KW-0175">Coiled coil</keyword>
<accession>A0A497X673</accession>
<feature type="coiled-coil region" evidence="1">
    <location>
        <begin position="216"/>
        <end position="243"/>
    </location>
</feature>
<dbReference type="InterPro" id="IPR007813">
    <property type="entry name" value="PilN"/>
</dbReference>
<evidence type="ECO:0000313" key="3">
    <source>
        <dbReference type="Proteomes" id="UP000269157"/>
    </source>
</evidence>
<reference evidence="2 3" key="1">
    <citation type="submission" date="2018-10" db="EMBL/GenBank/DDBJ databases">
        <title>Genomic Encyclopedia of Archaeal and Bacterial Type Strains, Phase II (KMG-II): from individual species to whole genera.</title>
        <authorList>
            <person name="Goeker M."/>
        </authorList>
    </citation>
    <scope>NUCLEOTIDE SEQUENCE [LARGE SCALE GENOMIC DNA]</scope>
    <source>
        <strain evidence="2 3">DSM 29466</strain>
    </source>
</reference>
<dbReference type="AlphaFoldDB" id="A0A497X673"/>
<proteinExistence type="predicted"/>
<organism evidence="2 3">
    <name type="scientific">Litoreibacter meonggei</name>
    <dbReference type="NCBI Taxonomy" id="1049199"/>
    <lineage>
        <taxon>Bacteria</taxon>
        <taxon>Pseudomonadati</taxon>
        <taxon>Pseudomonadota</taxon>
        <taxon>Alphaproteobacteria</taxon>
        <taxon>Rhodobacterales</taxon>
        <taxon>Roseobacteraceae</taxon>
        <taxon>Litoreibacter</taxon>
    </lineage>
</organism>
<dbReference type="Proteomes" id="UP000269157">
    <property type="component" value="Unassembled WGS sequence"/>
</dbReference>
<dbReference type="OrthoDB" id="7866441at2"/>
<name>A0A497X673_9RHOB</name>
<gene>
    <name evidence="2" type="ORF">BCF46_0945</name>
</gene>
<evidence type="ECO:0008006" key="4">
    <source>
        <dbReference type="Google" id="ProtNLM"/>
    </source>
</evidence>